<name>A0ABY6M983_MORBO</name>
<keyword evidence="3" id="KW-1185">Reference proteome</keyword>
<evidence type="ECO:0000256" key="1">
    <source>
        <dbReference type="SAM" id="MobiDB-lite"/>
    </source>
</evidence>
<gene>
    <name evidence="2" type="ORF">LP092_05140</name>
</gene>
<accession>A0ABY6M983</accession>
<proteinExistence type="predicted"/>
<protein>
    <submittedName>
        <fullName evidence="2">Glutamate 5-kinase</fullName>
    </submittedName>
</protein>
<dbReference type="EMBL" id="CP087830">
    <property type="protein sequence ID" value="UZA04127.1"/>
    <property type="molecule type" value="Genomic_DNA"/>
</dbReference>
<dbReference type="RefSeq" id="WP_264697199.1">
    <property type="nucleotide sequence ID" value="NZ_CP087830.1"/>
</dbReference>
<reference evidence="2" key="1">
    <citation type="journal article" date="2022" name="BMC Microbiol.">
        <title>Whole genome sequencing of Moraxella bovis strains from North America reveals two genotypes with different genetic determinants.</title>
        <authorList>
            <person name="Wynn E.L."/>
            <person name="Hille M.M."/>
            <person name="Loy J.D."/>
            <person name="Schuller G."/>
            <person name="Kuhn K.L."/>
            <person name="Dickey A.M."/>
            <person name="Bono J.L."/>
            <person name="Clawson M.L."/>
        </authorList>
    </citation>
    <scope>NUCLEOTIDE SEQUENCE</scope>
    <source>
        <strain evidence="2">SAM102599</strain>
    </source>
</reference>
<evidence type="ECO:0000313" key="3">
    <source>
        <dbReference type="Proteomes" id="UP001163632"/>
    </source>
</evidence>
<sequence length="134" mass="14226">MGLNSEITADIANALNTDLADAVTDFTATRQSNDDWVINDNGTPTEAYTGRGVFGSYSAYETDGQVIGIHDVKLICLQSEVTGTPLLSNLPNGFEFSIWCLECSEKTAQSAKQKATDLAKKPSKGGDGSKTAKT</sequence>
<feature type="region of interest" description="Disordered" evidence="1">
    <location>
        <begin position="112"/>
        <end position="134"/>
    </location>
</feature>
<evidence type="ECO:0000313" key="2">
    <source>
        <dbReference type="EMBL" id="UZA04127.1"/>
    </source>
</evidence>
<dbReference type="Proteomes" id="UP001163632">
    <property type="component" value="Chromosome"/>
</dbReference>
<organism evidence="2 3">
    <name type="scientific">Moraxella bovis</name>
    <dbReference type="NCBI Taxonomy" id="476"/>
    <lineage>
        <taxon>Bacteria</taxon>
        <taxon>Pseudomonadati</taxon>
        <taxon>Pseudomonadota</taxon>
        <taxon>Gammaproteobacteria</taxon>
        <taxon>Moraxellales</taxon>
        <taxon>Moraxellaceae</taxon>
        <taxon>Moraxella</taxon>
    </lineage>
</organism>